<dbReference type="EMBL" id="JACIGI010000004">
    <property type="protein sequence ID" value="MBB4284922.1"/>
    <property type="molecule type" value="Genomic_DNA"/>
</dbReference>
<dbReference type="GO" id="GO:0055130">
    <property type="term" value="P:D-alanine catabolic process"/>
    <property type="evidence" value="ECO:0007669"/>
    <property type="project" value="TreeGrafter"/>
</dbReference>
<proteinExistence type="inferred from homology"/>
<dbReference type="SUPFAM" id="SSF54373">
    <property type="entry name" value="FAD-linked reductases, C-terminal domain"/>
    <property type="match status" value="1"/>
</dbReference>
<gene>
    <name evidence="4" type="ORF">GGD88_000636</name>
</gene>
<evidence type="ECO:0000313" key="5">
    <source>
        <dbReference type="Proteomes" id="UP000555728"/>
    </source>
</evidence>
<sequence>MKVLVLGAGVIGTTTACLLARDGHAVTVVDRQPGPALETSFANGGQIAASHAEPWASPRTLVKLAQWIGRADAPLQVRWLRWDPALWSWGLRFLYNCRPGAQARNLERAVRLALYSRQRLRLMREQVAPEYDGRSSGILHIYRDRRSLPQATAAAELMTAAGLDRHPVSIDEAVALEPALADVAPHLAGAFYSPDDESGDAHLFSRAMATEAERRGATFLYDTKVHGLLRALRVPRRVMGATTSRGPLTADAVVLCLGSYAPRVMRTIGLSLPIYPAKGYSITLDTRGAPAAPTVSVTDDEHRMVFSRLGDRLRCAGTAAFEGWNTTLNPRRVAVTIRHARSLFPRGGDYDDPQPWCGLRPATPDSVPILGAYPNIENLFLNTGHGTMGWTMAAGSAQVTADLITGRTPGLDLKGLTAHRFLRWEP</sequence>
<feature type="domain" description="FAD dependent oxidoreductase" evidence="3">
    <location>
        <begin position="2"/>
        <end position="403"/>
    </location>
</feature>
<dbReference type="EC" id="1.4.99.-" evidence="4"/>
<dbReference type="RefSeq" id="WP_184431648.1">
    <property type="nucleotide sequence ID" value="NZ_JACIGI010000004.1"/>
</dbReference>
<comment type="caution">
    <text evidence="4">The sequence shown here is derived from an EMBL/GenBank/DDBJ whole genome shotgun (WGS) entry which is preliminary data.</text>
</comment>
<evidence type="ECO:0000256" key="1">
    <source>
        <dbReference type="ARBA" id="ARBA00009410"/>
    </source>
</evidence>
<evidence type="ECO:0000256" key="2">
    <source>
        <dbReference type="ARBA" id="ARBA00023002"/>
    </source>
</evidence>
<dbReference type="InterPro" id="IPR006076">
    <property type="entry name" value="FAD-dep_OxRdtase"/>
</dbReference>
<dbReference type="GO" id="GO:0005886">
    <property type="term" value="C:plasma membrane"/>
    <property type="evidence" value="ECO:0007669"/>
    <property type="project" value="TreeGrafter"/>
</dbReference>
<dbReference type="Gene3D" id="3.50.50.60">
    <property type="entry name" value="FAD/NAD(P)-binding domain"/>
    <property type="match status" value="2"/>
</dbReference>
<dbReference type="InterPro" id="IPR036188">
    <property type="entry name" value="FAD/NAD-bd_sf"/>
</dbReference>
<dbReference type="PANTHER" id="PTHR13847">
    <property type="entry name" value="SARCOSINE DEHYDROGENASE-RELATED"/>
    <property type="match status" value="1"/>
</dbReference>
<dbReference type="Pfam" id="PF01266">
    <property type="entry name" value="DAO"/>
    <property type="match status" value="1"/>
</dbReference>
<dbReference type="Gene3D" id="3.30.9.10">
    <property type="entry name" value="D-Amino Acid Oxidase, subunit A, domain 2"/>
    <property type="match status" value="1"/>
</dbReference>
<dbReference type="AlphaFoldDB" id="A0A7W6RYJ4"/>
<keyword evidence="5" id="KW-1185">Reference proteome</keyword>
<evidence type="ECO:0000313" key="4">
    <source>
        <dbReference type="EMBL" id="MBB4284922.1"/>
    </source>
</evidence>
<dbReference type="NCBIfam" id="NF001933">
    <property type="entry name" value="PRK00711.1"/>
    <property type="match status" value="1"/>
</dbReference>
<accession>A0A7W6RYJ4</accession>
<dbReference type="SUPFAM" id="SSF51905">
    <property type="entry name" value="FAD/NAD(P)-binding domain"/>
    <property type="match status" value="1"/>
</dbReference>
<dbReference type="GO" id="GO:0005737">
    <property type="term" value="C:cytoplasm"/>
    <property type="evidence" value="ECO:0007669"/>
    <property type="project" value="TreeGrafter"/>
</dbReference>
<dbReference type="Proteomes" id="UP000555728">
    <property type="component" value="Unassembled WGS sequence"/>
</dbReference>
<dbReference type="GO" id="GO:0008718">
    <property type="term" value="F:D-amino-acid dehydrogenase activity"/>
    <property type="evidence" value="ECO:0007669"/>
    <property type="project" value="TreeGrafter"/>
</dbReference>
<evidence type="ECO:0000259" key="3">
    <source>
        <dbReference type="Pfam" id="PF01266"/>
    </source>
</evidence>
<comment type="similarity">
    <text evidence="1">Belongs to the DadA oxidoreductase family.</text>
</comment>
<protein>
    <submittedName>
        <fullName evidence="4">D-amino-acid dehydrogenase</fullName>
        <ecNumber evidence="4">1.4.99.-</ecNumber>
    </submittedName>
</protein>
<reference evidence="4 5" key="1">
    <citation type="submission" date="2020-08" db="EMBL/GenBank/DDBJ databases">
        <title>Genome sequencing of Purple Non-Sulfur Bacteria from various extreme environments.</title>
        <authorList>
            <person name="Mayer M."/>
        </authorList>
    </citation>
    <scope>NUCLEOTIDE SEQUENCE [LARGE SCALE GENOMIC DNA]</scope>
    <source>
        <strain evidence="4 5">JA135</strain>
    </source>
</reference>
<keyword evidence="2 4" id="KW-0560">Oxidoreductase</keyword>
<dbReference type="PROSITE" id="PS51257">
    <property type="entry name" value="PROKAR_LIPOPROTEIN"/>
    <property type="match status" value="1"/>
</dbReference>
<dbReference type="PANTHER" id="PTHR13847:SF280">
    <property type="entry name" value="D-AMINO ACID DEHYDROGENASE"/>
    <property type="match status" value="1"/>
</dbReference>
<organism evidence="4 5">
    <name type="scientific">Roseospira goensis</name>
    <dbReference type="NCBI Taxonomy" id="391922"/>
    <lineage>
        <taxon>Bacteria</taxon>
        <taxon>Pseudomonadati</taxon>
        <taxon>Pseudomonadota</taxon>
        <taxon>Alphaproteobacteria</taxon>
        <taxon>Rhodospirillales</taxon>
        <taxon>Rhodospirillaceae</taxon>
        <taxon>Roseospira</taxon>
    </lineage>
</organism>
<name>A0A7W6RYJ4_9PROT</name>